<organism evidence="2 3">
    <name type="scientific">Treponema ruminis</name>
    <dbReference type="NCBI Taxonomy" id="744515"/>
    <lineage>
        <taxon>Bacteria</taxon>
        <taxon>Pseudomonadati</taxon>
        <taxon>Spirochaetota</taxon>
        <taxon>Spirochaetia</taxon>
        <taxon>Spirochaetales</taxon>
        <taxon>Treponemataceae</taxon>
        <taxon>Treponema</taxon>
    </lineage>
</organism>
<keyword evidence="1" id="KW-0812">Transmembrane</keyword>
<reference evidence="2 3" key="1">
    <citation type="submission" date="2020-08" db="EMBL/GenBank/DDBJ databases">
        <title>Genomic Encyclopedia of Type Strains, Phase IV (KMG-IV): sequencing the most valuable type-strain genomes for metagenomic binning, comparative biology and taxonomic classification.</title>
        <authorList>
            <person name="Goeker M."/>
        </authorList>
    </citation>
    <scope>NUCLEOTIDE SEQUENCE [LARGE SCALE GENOMIC DNA]</scope>
    <source>
        <strain evidence="2 3">DSM 103462</strain>
    </source>
</reference>
<protein>
    <recommendedName>
        <fullName evidence="4">HXXEE domain-containing protein</fullName>
    </recommendedName>
</protein>
<dbReference type="EMBL" id="JACHFQ010000006">
    <property type="protein sequence ID" value="MBB5226691.1"/>
    <property type="molecule type" value="Genomic_DNA"/>
</dbReference>
<gene>
    <name evidence="2" type="ORF">HNP76_002072</name>
</gene>
<dbReference type="InterPro" id="IPR025671">
    <property type="entry name" value="HXXEE"/>
</dbReference>
<keyword evidence="1" id="KW-1133">Transmembrane helix</keyword>
<proteinExistence type="predicted"/>
<keyword evidence="3" id="KW-1185">Reference proteome</keyword>
<accession>A0A7W8GA84</accession>
<name>A0A7W8GA84_9SPIR</name>
<feature type="transmembrane region" description="Helical" evidence="1">
    <location>
        <begin position="135"/>
        <end position="154"/>
    </location>
</feature>
<dbReference type="RefSeq" id="WP_184660190.1">
    <property type="nucleotide sequence ID" value="NZ_CP031518.1"/>
</dbReference>
<dbReference type="AlphaFoldDB" id="A0A7W8GA84"/>
<keyword evidence="1" id="KW-0472">Membrane</keyword>
<comment type="caution">
    <text evidence="2">The sequence shown here is derived from an EMBL/GenBank/DDBJ whole genome shotgun (WGS) entry which is preliminary data.</text>
</comment>
<feature type="transmembrane region" description="Helical" evidence="1">
    <location>
        <begin position="110"/>
        <end position="129"/>
    </location>
</feature>
<evidence type="ECO:0000256" key="1">
    <source>
        <dbReference type="SAM" id="Phobius"/>
    </source>
</evidence>
<sequence length="168" mass="19677">MKDYILFLPIIFIFHDMEEIIGFERFFKNNQELFERFPKITAVYRDFKTDGFALAVYEEFIPFFGISLLAYFFPGKILCALWFSLMLALTLHFVIHIGQSVFIRKYIPSFATSVICLPISILILIKCAAFVKFDFVSVLCIAVGIAVMMINLRFAHAIMRWFNRNRVE</sequence>
<dbReference type="Proteomes" id="UP000518887">
    <property type="component" value="Unassembled WGS sequence"/>
</dbReference>
<feature type="transmembrane region" description="Helical" evidence="1">
    <location>
        <begin position="54"/>
        <end position="74"/>
    </location>
</feature>
<evidence type="ECO:0008006" key="4">
    <source>
        <dbReference type="Google" id="ProtNLM"/>
    </source>
</evidence>
<dbReference type="Pfam" id="PF13787">
    <property type="entry name" value="HXXEE"/>
    <property type="match status" value="1"/>
</dbReference>
<evidence type="ECO:0000313" key="2">
    <source>
        <dbReference type="EMBL" id="MBB5226691.1"/>
    </source>
</evidence>
<feature type="transmembrane region" description="Helical" evidence="1">
    <location>
        <begin position="80"/>
        <end position="98"/>
    </location>
</feature>
<evidence type="ECO:0000313" key="3">
    <source>
        <dbReference type="Proteomes" id="UP000518887"/>
    </source>
</evidence>